<evidence type="ECO:0000313" key="4">
    <source>
        <dbReference type="Proteomes" id="UP001164390"/>
    </source>
</evidence>
<dbReference type="RefSeq" id="WP_271634273.1">
    <property type="nucleotide sequence ID" value="NZ_CP094970.1"/>
</dbReference>
<dbReference type="PANTHER" id="PTHR46825:SF7">
    <property type="entry name" value="D-ALANYL-D-ALANINE CARBOXYPEPTIDASE"/>
    <property type="match status" value="1"/>
</dbReference>
<dbReference type="InterPro" id="IPR012338">
    <property type="entry name" value="Beta-lactam/transpept-like"/>
</dbReference>
<feature type="chain" id="PRO_5041230286" evidence="1">
    <location>
        <begin position="33"/>
        <end position="390"/>
    </location>
</feature>
<dbReference type="InterPro" id="IPR050491">
    <property type="entry name" value="AmpC-like"/>
</dbReference>
<dbReference type="PANTHER" id="PTHR46825">
    <property type="entry name" value="D-ALANYL-D-ALANINE-CARBOXYPEPTIDASE/ENDOPEPTIDASE AMPH"/>
    <property type="match status" value="1"/>
</dbReference>
<organism evidence="3 4">
    <name type="scientific">Solicola gregarius</name>
    <dbReference type="NCBI Taxonomy" id="2908642"/>
    <lineage>
        <taxon>Bacteria</taxon>
        <taxon>Bacillati</taxon>
        <taxon>Actinomycetota</taxon>
        <taxon>Actinomycetes</taxon>
        <taxon>Propionibacteriales</taxon>
        <taxon>Nocardioidaceae</taxon>
        <taxon>Solicola</taxon>
    </lineage>
</organism>
<evidence type="ECO:0000256" key="1">
    <source>
        <dbReference type="SAM" id="SignalP"/>
    </source>
</evidence>
<dbReference type="AlphaFoldDB" id="A0AA46TJ43"/>
<sequence length="390" mass="40824">MNTKRRIVPGLAAMAAFGIATTIVAPACPATAADGDGDAQAGALRQAAQSTGSIITVRNDGSATTYASGSTSSGANDEPTDADKFRVASNTKMYVSTIVLQLVEEGEVDLDESIGTYLPGVVVGDGIDENVITVRNLLQHTSGIADYATPDVVFNPQYQWVPPKPADLIRLGTRRGSQSKPGTAMAYSNTGYVILGELIEKITGQRIGDVIDERIVNPLGLEETMYAYAGEKAIPGPHFSGYIGVPPLLFETSGHEPGLFGSAGALLSSGSDMTVFVDALVGGDLLTEESLAEMETTFKDTGYGLGLFQLKTSCGVAWGHNGHVPGYLSYAIADGDGRSMFAAVNTSPTVADPSQQFADTIDSAMCGSESTGKATLPKAARVEFRRYAER</sequence>
<dbReference type="EMBL" id="CP094970">
    <property type="protein sequence ID" value="UYM05438.1"/>
    <property type="molecule type" value="Genomic_DNA"/>
</dbReference>
<keyword evidence="4" id="KW-1185">Reference proteome</keyword>
<dbReference type="KEGG" id="sgrg:L0C25_23500"/>
<dbReference type="Pfam" id="PF00144">
    <property type="entry name" value="Beta-lactamase"/>
    <property type="match status" value="1"/>
</dbReference>
<proteinExistence type="predicted"/>
<gene>
    <name evidence="3" type="ORF">L0C25_23500</name>
</gene>
<dbReference type="Proteomes" id="UP001164390">
    <property type="component" value="Chromosome"/>
</dbReference>
<dbReference type="Gene3D" id="3.40.710.10">
    <property type="entry name" value="DD-peptidase/beta-lactamase superfamily"/>
    <property type="match status" value="1"/>
</dbReference>
<reference evidence="3" key="1">
    <citation type="submission" date="2022-01" db="EMBL/GenBank/DDBJ databases">
        <title>Nocardioidaceae gen. sp. A5X3R13.</title>
        <authorList>
            <person name="Lopez Marin M.A."/>
            <person name="Uhlik O."/>
        </authorList>
    </citation>
    <scope>NUCLEOTIDE SEQUENCE</scope>
    <source>
        <strain evidence="3">A5X3R13</strain>
    </source>
</reference>
<dbReference type="SUPFAM" id="SSF56601">
    <property type="entry name" value="beta-lactamase/transpeptidase-like"/>
    <property type="match status" value="1"/>
</dbReference>
<feature type="domain" description="Beta-lactamase-related" evidence="2">
    <location>
        <begin position="47"/>
        <end position="345"/>
    </location>
</feature>
<feature type="signal peptide" evidence="1">
    <location>
        <begin position="1"/>
        <end position="32"/>
    </location>
</feature>
<accession>A0AA46TJ43</accession>
<name>A0AA46TJ43_9ACTN</name>
<dbReference type="InterPro" id="IPR001466">
    <property type="entry name" value="Beta-lactam-related"/>
</dbReference>
<keyword evidence="1" id="KW-0732">Signal</keyword>
<evidence type="ECO:0000259" key="2">
    <source>
        <dbReference type="Pfam" id="PF00144"/>
    </source>
</evidence>
<protein>
    <submittedName>
        <fullName evidence="3">Beta-lactamase family protein</fullName>
    </submittedName>
</protein>
<evidence type="ECO:0000313" key="3">
    <source>
        <dbReference type="EMBL" id="UYM05438.1"/>
    </source>
</evidence>